<feature type="compositionally biased region" description="Basic and acidic residues" evidence="2">
    <location>
        <begin position="55"/>
        <end position="72"/>
    </location>
</feature>
<sequence length="416" mass="46120">MFNTVQEAFNHYRDKSLEEIEERAGQIRGTIDTDPDADITKLNIEIEGLNQAKHNIKDKQDDKDSNDKEEQRSFNPITGARIRGQYEVPKDNIFGSREYRSAFYKKMLGQNLTSLEERTFNTAMQKQDAEHRADNFSSSSNSSAVLPEQTLNEVVRKARTMGGLVGHVRNFNIPTKIRIPIGTPTDKAQWHTEGAEVDAEKPTTAFVQFDGNEIIKVFSISVKVKSMSISAFESYLVDELTSAVVETIDYALVNGTGKDQGEGILTGIKWDSDNSLPLTGKYTDFTQALAKLKQGYGANAKFAMSNGTLYNSVYGLTDNNGRPLFITDAQNETVGHILGKEVVIDDNIEDGTVILGNFDYMGYNLPEGVMLEQSRESSFRSGLVDYRAMAIADTRVLVDEAFVKLSAPTSKPSSNA</sequence>
<dbReference type="InterPro" id="IPR054612">
    <property type="entry name" value="Phage_capsid-like_C"/>
</dbReference>
<evidence type="ECO:0000256" key="1">
    <source>
        <dbReference type="ARBA" id="ARBA00004328"/>
    </source>
</evidence>
<protein>
    <submittedName>
        <fullName evidence="4">Phage major capsid protein</fullName>
    </submittedName>
</protein>
<evidence type="ECO:0000313" key="4">
    <source>
        <dbReference type="EMBL" id="MCY1594350.1"/>
    </source>
</evidence>
<dbReference type="SUPFAM" id="SSF56563">
    <property type="entry name" value="Major capsid protein gp5"/>
    <property type="match status" value="1"/>
</dbReference>
<dbReference type="Pfam" id="PF05065">
    <property type="entry name" value="Phage_capsid"/>
    <property type="match status" value="1"/>
</dbReference>
<dbReference type="Gene3D" id="3.30.2320.10">
    <property type="entry name" value="hypothetical protein PF0899 domain"/>
    <property type="match status" value="1"/>
</dbReference>
<dbReference type="RefSeq" id="WP_049409520.1">
    <property type="nucleotide sequence ID" value="NZ_JANSKP010000009.1"/>
</dbReference>
<accession>A0A9Q4D658</accession>
<dbReference type="Proteomes" id="UP001081438">
    <property type="component" value="Unassembled WGS sequence"/>
</dbReference>
<proteinExistence type="predicted"/>
<evidence type="ECO:0000313" key="5">
    <source>
        <dbReference type="Proteomes" id="UP001081438"/>
    </source>
</evidence>
<dbReference type="InterPro" id="IPR024455">
    <property type="entry name" value="Phage_capsid"/>
</dbReference>
<dbReference type="EMBL" id="JANSKX010000012">
    <property type="protein sequence ID" value="MCY1594350.1"/>
    <property type="molecule type" value="Genomic_DNA"/>
</dbReference>
<feature type="domain" description="Phage capsid-like C-terminal" evidence="3">
    <location>
        <begin position="145"/>
        <end position="405"/>
    </location>
</feature>
<dbReference type="AlphaFoldDB" id="A0A9Q4D658"/>
<evidence type="ECO:0000259" key="3">
    <source>
        <dbReference type="Pfam" id="PF05065"/>
    </source>
</evidence>
<dbReference type="NCBIfam" id="TIGR01554">
    <property type="entry name" value="major_cap_HK97"/>
    <property type="match status" value="1"/>
</dbReference>
<dbReference type="Gene3D" id="3.30.2400.10">
    <property type="entry name" value="Major capsid protein gp5"/>
    <property type="match status" value="1"/>
</dbReference>
<feature type="region of interest" description="Disordered" evidence="2">
    <location>
        <begin position="53"/>
        <end position="75"/>
    </location>
</feature>
<comment type="subcellular location">
    <subcellularLocation>
        <location evidence="1">Virion</location>
    </subcellularLocation>
</comment>
<evidence type="ECO:0000256" key="2">
    <source>
        <dbReference type="SAM" id="MobiDB-lite"/>
    </source>
</evidence>
<name>A0A9Q4D658_9STAP</name>
<comment type="caution">
    <text evidence="4">The sequence shown here is derived from an EMBL/GenBank/DDBJ whole genome shotgun (WGS) entry which is preliminary data.</text>
</comment>
<reference evidence="4" key="1">
    <citation type="journal article" date="2022" name="Int. J. Mol. Sci.">
        <title>Phenotypic and genotypic virulence characterisation of Staphylococcus pettenkoferi strains isolated from human bloodstream and diabetic foot infections.</title>
        <authorList>
            <person name="Magnan C."/>
        </authorList>
    </citation>
    <scope>NUCLEOTIDE SEQUENCE</scope>
    <source>
        <strain evidence="4">NSP020P</strain>
    </source>
</reference>
<organism evidence="4 5">
    <name type="scientific">Staphylococcus pettenkoferi</name>
    <dbReference type="NCBI Taxonomy" id="170573"/>
    <lineage>
        <taxon>Bacteria</taxon>
        <taxon>Bacillati</taxon>
        <taxon>Bacillota</taxon>
        <taxon>Bacilli</taxon>
        <taxon>Bacillales</taxon>
        <taxon>Staphylococcaceae</taxon>
        <taxon>Staphylococcus</taxon>
    </lineage>
</organism>
<feature type="region of interest" description="Disordered" evidence="2">
    <location>
        <begin position="127"/>
        <end position="147"/>
    </location>
</feature>
<gene>
    <name evidence="4" type="ORF">NW112_03795</name>
</gene>